<organism evidence="1 2">
    <name type="scientific">Podila minutissima</name>
    <dbReference type="NCBI Taxonomy" id="64525"/>
    <lineage>
        <taxon>Eukaryota</taxon>
        <taxon>Fungi</taxon>
        <taxon>Fungi incertae sedis</taxon>
        <taxon>Mucoromycota</taxon>
        <taxon>Mortierellomycotina</taxon>
        <taxon>Mortierellomycetes</taxon>
        <taxon>Mortierellales</taxon>
        <taxon>Mortierellaceae</taxon>
        <taxon>Podila</taxon>
    </lineage>
</organism>
<comment type="caution">
    <text evidence="1">The sequence shown here is derived from an EMBL/GenBank/DDBJ whole genome shotgun (WGS) entry which is preliminary data.</text>
</comment>
<feature type="non-terminal residue" evidence="1">
    <location>
        <position position="1"/>
    </location>
</feature>
<evidence type="ECO:0000313" key="2">
    <source>
        <dbReference type="Proteomes" id="UP000696485"/>
    </source>
</evidence>
<name>A0A9P5SEJ4_9FUNG</name>
<reference evidence="1" key="1">
    <citation type="journal article" date="2020" name="Fungal Divers.">
        <title>Resolving the Mortierellaceae phylogeny through synthesis of multi-gene phylogenetics and phylogenomics.</title>
        <authorList>
            <person name="Vandepol N."/>
            <person name="Liber J."/>
            <person name="Desiro A."/>
            <person name="Na H."/>
            <person name="Kennedy M."/>
            <person name="Barry K."/>
            <person name="Grigoriev I.V."/>
            <person name="Miller A.N."/>
            <person name="O'Donnell K."/>
            <person name="Stajich J.E."/>
            <person name="Bonito G."/>
        </authorList>
    </citation>
    <scope>NUCLEOTIDE SEQUENCE</scope>
    <source>
        <strain evidence="1">NVP1</strain>
    </source>
</reference>
<protein>
    <submittedName>
        <fullName evidence="1">Uncharacterized protein</fullName>
    </submittedName>
</protein>
<dbReference type="Proteomes" id="UP000696485">
    <property type="component" value="Unassembled WGS sequence"/>
</dbReference>
<proteinExistence type="predicted"/>
<accession>A0A9P5SEJ4</accession>
<dbReference type="AlphaFoldDB" id="A0A9P5SEJ4"/>
<dbReference type="EMBL" id="JAAAUY010000980">
    <property type="protein sequence ID" value="KAF9325084.1"/>
    <property type="molecule type" value="Genomic_DNA"/>
</dbReference>
<evidence type="ECO:0000313" key="1">
    <source>
        <dbReference type="EMBL" id="KAF9325084.1"/>
    </source>
</evidence>
<gene>
    <name evidence="1" type="ORF">BG006_011415</name>
</gene>
<keyword evidence="2" id="KW-1185">Reference proteome</keyword>
<sequence>PSRVAGVPTRSLKSQHMHSCHGVSTRKVLILIFQAPECTTSNHNMETQHMLGSREIQKET</sequence>